<dbReference type="Proteomes" id="UP000435112">
    <property type="component" value="Unassembled WGS sequence"/>
</dbReference>
<dbReference type="EMBL" id="QXFV01000052">
    <property type="protein sequence ID" value="KAE9051227.1"/>
    <property type="molecule type" value="Genomic_DNA"/>
</dbReference>
<evidence type="ECO:0000313" key="8">
    <source>
        <dbReference type="Proteomes" id="UP000435112"/>
    </source>
</evidence>
<accession>A0A6A3NWA3</accession>
<dbReference type="EMBL" id="QXFU01000073">
    <property type="protein sequence ID" value="KAE9045428.1"/>
    <property type="molecule type" value="Genomic_DNA"/>
</dbReference>
<dbReference type="EMBL" id="QXFT01000072">
    <property type="protein sequence ID" value="KAE9356416.1"/>
    <property type="molecule type" value="Genomic_DNA"/>
</dbReference>
<reference evidence="6 8" key="1">
    <citation type="submission" date="2018-09" db="EMBL/GenBank/DDBJ databases">
        <title>Genomic investigation of the strawberry pathogen Phytophthora fragariae indicates pathogenicity is determined by transcriptional variation in three key races.</title>
        <authorList>
            <person name="Adams T.M."/>
            <person name="Armitage A.D."/>
            <person name="Sobczyk M.K."/>
            <person name="Bates H.J."/>
            <person name="Dunwell J.M."/>
            <person name="Nellist C.F."/>
            <person name="Harrison R.J."/>
        </authorList>
    </citation>
    <scope>NUCLEOTIDE SEQUENCE [LARGE SCALE GENOMIC DNA]</scope>
    <source>
        <strain evidence="4 6">SCRP249</strain>
        <strain evidence="3 8">SCRP324</strain>
        <strain evidence="5 7">SCRP333</strain>
    </source>
</reference>
<protein>
    <submittedName>
        <fullName evidence="3">Uncharacterized protein</fullName>
    </submittedName>
</protein>
<comment type="caution">
    <text evidence="3">The sequence shown here is derived from an EMBL/GenBank/DDBJ whole genome shotgun (WGS) entry which is preliminary data.</text>
</comment>
<keyword evidence="2" id="KW-1133">Transmembrane helix</keyword>
<evidence type="ECO:0000313" key="7">
    <source>
        <dbReference type="Proteomes" id="UP000434957"/>
    </source>
</evidence>
<evidence type="ECO:0000313" key="6">
    <source>
        <dbReference type="Proteomes" id="UP000429607"/>
    </source>
</evidence>
<keyword evidence="7" id="KW-1185">Reference proteome</keyword>
<dbReference type="Proteomes" id="UP000434957">
    <property type="component" value="Unassembled WGS sequence"/>
</dbReference>
<evidence type="ECO:0000256" key="1">
    <source>
        <dbReference type="SAM" id="MobiDB-lite"/>
    </source>
</evidence>
<feature type="compositionally biased region" description="Basic residues" evidence="1">
    <location>
        <begin position="83"/>
        <end position="93"/>
    </location>
</feature>
<keyword evidence="2" id="KW-0472">Membrane</keyword>
<feature type="compositionally biased region" description="Basic and acidic residues" evidence="1">
    <location>
        <begin position="116"/>
        <end position="131"/>
    </location>
</feature>
<sequence>MGATVSLYALALELVAFFGFLCLLLNVLLPLLAFVLRFVLVAVPHEWKKWQLHRSQQRELRRLQRRVDTLTRRKLADEQDARRRARAASAKKRQQAENTPVDGRLHPIVDLVSNEEESRRTNERMGKDLKQEQTPQQQRHRLGIYSTAKKPASNMRERRRMRDEEDP</sequence>
<name>A0A6A3NWA3_9STRA</name>
<dbReference type="OrthoDB" id="129086at2759"/>
<evidence type="ECO:0000313" key="3">
    <source>
        <dbReference type="EMBL" id="KAE9045428.1"/>
    </source>
</evidence>
<proteinExistence type="predicted"/>
<keyword evidence="2" id="KW-0812">Transmembrane</keyword>
<evidence type="ECO:0000313" key="5">
    <source>
        <dbReference type="EMBL" id="KAE9356416.1"/>
    </source>
</evidence>
<dbReference type="AlphaFoldDB" id="A0A6A3NWA3"/>
<gene>
    <name evidence="4" type="ORF">PR001_g1648</name>
    <name evidence="3" type="ORF">PR002_g2226</name>
    <name evidence="5" type="ORF">PR003_g2318</name>
</gene>
<evidence type="ECO:0000256" key="2">
    <source>
        <dbReference type="SAM" id="Phobius"/>
    </source>
</evidence>
<feature type="region of interest" description="Disordered" evidence="1">
    <location>
        <begin position="74"/>
        <end position="167"/>
    </location>
</feature>
<evidence type="ECO:0000313" key="4">
    <source>
        <dbReference type="EMBL" id="KAE9051227.1"/>
    </source>
</evidence>
<dbReference type="Proteomes" id="UP000429607">
    <property type="component" value="Unassembled WGS sequence"/>
</dbReference>
<organism evidence="3 8">
    <name type="scientific">Phytophthora rubi</name>
    <dbReference type="NCBI Taxonomy" id="129364"/>
    <lineage>
        <taxon>Eukaryota</taxon>
        <taxon>Sar</taxon>
        <taxon>Stramenopiles</taxon>
        <taxon>Oomycota</taxon>
        <taxon>Peronosporomycetes</taxon>
        <taxon>Peronosporales</taxon>
        <taxon>Peronosporaceae</taxon>
        <taxon>Phytophthora</taxon>
    </lineage>
</organism>
<feature type="transmembrane region" description="Helical" evidence="2">
    <location>
        <begin position="14"/>
        <end position="40"/>
    </location>
</feature>